<feature type="compositionally biased region" description="Low complexity" evidence="2">
    <location>
        <begin position="339"/>
        <end position="355"/>
    </location>
</feature>
<comment type="caution">
    <text evidence="3">The sequence shown here is derived from an EMBL/GenBank/DDBJ whole genome shotgun (WGS) entry which is preliminary data.</text>
</comment>
<dbReference type="Proteomes" id="UP001642464">
    <property type="component" value="Unassembled WGS sequence"/>
</dbReference>
<feature type="region of interest" description="Disordered" evidence="2">
    <location>
        <begin position="96"/>
        <end position="120"/>
    </location>
</feature>
<accession>A0ABP0LIH4</accession>
<sequence>MSRYDGARSAAMFGTNGFVKVSDRTWDQPPSFIGLRKVRSDPVLQTVNAQKRHQTRVGAGDEGSHPHRDTENKQQALSLLPPGRLEEVTNAALASIDGTRSSMEHFQGRPGQEVDERPEDPDALEDLQFRLACYRYSRRIEPPPLPLAMDPSFGPAPPRPDPPVPIVMSSTQLRSFQPQRRRVRLAEQAEHRRLRNEAAKVKRQIAEQENTERYSAEMDRYMRRMDRFENDKRMSRTGGRRRSMASLSLAQQLEERRKQFLQILAAAAFLHRSSKVLDGFGPVSQVSLARFTTLVKENRGTGPNAFAKAAAQMVWRTCYARIMREQMASLAVLQEVPASPRSPMSPMSPRSPSSRQPDGPRLPFLQSGEAIEFLGRVKFVEDQLGARMRIRRQRAAARCLLVVLRSWHPFAIQRMMRHIAACVKRLQQFLHRAVLRLKATRIMVKAQMVQIERELVEKELSEDDAKADPSKRRAKVSAQEQEAKVNRCLLPDNWRTQVVQCRPWSSLQAVLAKLPMNISMLRMRRLQQMERLREWRVDMSTYYWEVSEWRKSGHSLPIPTMPPYPTHVPSQKVLYKLVVDARKLRKLSPSPSDFVALAQMARQQPVDATGSEWHLLVGDVAGSETFGQTQDTFSAKVIEPLLTPKGTLLR</sequence>
<evidence type="ECO:0000313" key="4">
    <source>
        <dbReference type="Proteomes" id="UP001642464"/>
    </source>
</evidence>
<name>A0ABP0LIH4_9DINO</name>
<feature type="coiled-coil region" evidence="1">
    <location>
        <begin position="184"/>
        <end position="231"/>
    </location>
</feature>
<evidence type="ECO:0000313" key="3">
    <source>
        <dbReference type="EMBL" id="CAK9038389.1"/>
    </source>
</evidence>
<gene>
    <name evidence="3" type="ORF">SCF082_LOCUS22592</name>
</gene>
<feature type="region of interest" description="Disordered" evidence="2">
    <location>
        <begin position="338"/>
        <end position="361"/>
    </location>
</feature>
<keyword evidence="4" id="KW-1185">Reference proteome</keyword>
<protein>
    <submittedName>
        <fullName evidence="3">Uncharacterized protein</fullName>
    </submittedName>
</protein>
<reference evidence="3 4" key="1">
    <citation type="submission" date="2024-02" db="EMBL/GenBank/DDBJ databases">
        <authorList>
            <person name="Chen Y."/>
            <person name="Shah S."/>
            <person name="Dougan E. K."/>
            <person name="Thang M."/>
            <person name="Chan C."/>
        </authorList>
    </citation>
    <scope>NUCLEOTIDE SEQUENCE [LARGE SCALE GENOMIC DNA]</scope>
</reference>
<proteinExistence type="predicted"/>
<feature type="region of interest" description="Disordered" evidence="2">
    <location>
        <begin position="47"/>
        <end position="80"/>
    </location>
</feature>
<dbReference type="EMBL" id="CAXAMM010016224">
    <property type="protein sequence ID" value="CAK9038389.1"/>
    <property type="molecule type" value="Genomic_DNA"/>
</dbReference>
<feature type="compositionally biased region" description="Basic and acidic residues" evidence="2">
    <location>
        <begin position="62"/>
        <end position="72"/>
    </location>
</feature>
<keyword evidence="1" id="KW-0175">Coiled coil</keyword>
<feature type="compositionally biased region" description="Basic and acidic residues" evidence="2">
    <location>
        <begin position="102"/>
        <end position="115"/>
    </location>
</feature>
<evidence type="ECO:0000256" key="2">
    <source>
        <dbReference type="SAM" id="MobiDB-lite"/>
    </source>
</evidence>
<organism evidence="3 4">
    <name type="scientific">Durusdinium trenchii</name>
    <dbReference type="NCBI Taxonomy" id="1381693"/>
    <lineage>
        <taxon>Eukaryota</taxon>
        <taxon>Sar</taxon>
        <taxon>Alveolata</taxon>
        <taxon>Dinophyceae</taxon>
        <taxon>Suessiales</taxon>
        <taxon>Symbiodiniaceae</taxon>
        <taxon>Durusdinium</taxon>
    </lineage>
</organism>
<evidence type="ECO:0000256" key="1">
    <source>
        <dbReference type="SAM" id="Coils"/>
    </source>
</evidence>